<keyword evidence="2" id="KW-0285">Flavoprotein</keyword>
<dbReference type="RefSeq" id="WP_118928371.1">
    <property type="nucleotide sequence ID" value="NZ_QXGH01000037.1"/>
</dbReference>
<comment type="cofactor">
    <cofactor evidence="1">
        <name>FAD</name>
        <dbReference type="ChEBI" id="CHEBI:57692"/>
    </cofactor>
</comment>
<evidence type="ECO:0000256" key="3">
    <source>
        <dbReference type="ARBA" id="ARBA00022827"/>
    </source>
</evidence>
<keyword evidence="4" id="KW-0560">Oxidoreductase</keyword>
<name>A0A417XU69_9ACTN</name>
<dbReference type="PANTHER" id="PTHR43104:SF2">
    <property type="entry name" value="L-2-HYDROXYGLUTARATE DEHYDROGENASE, MITOCHONDRIAL"/>
    <property type="match status" value="1"/>
</dbReference>
<evidence type="ECO:0000259" key="6">
    <source>
        <dbReference type="Pfam" id="PF01266"/>
    </source>
</evidence>
<keyword evidence="8" id="KW-1185">Reference proteome</keyword>
<proteinExistence type="inferred from homology"/>
<gene>
    <name evidence="7" type="ORF">D0Z08_26910</name>
</gene>
<evidence type="ECO:0000256" key="4">
    <source>
        <dbReference type="ARBA" id="ARBA00023002"/>
    </source>
</evidence>
<evidence type="ECO:0000313" key="7">
    <source>
        <dbReference type="EMBL" id="RHW24019.1"/>
    </source>
</evidence>
<protein>
    <submittedName>
        <fullName evidence="7">L-2-hydroxyglutarate oxidase</fullName>
    </submittedName>
</protein>
<dbReference type="Pfam" id="PF01266">
    <property type="entry name" value="DAO"/>
    <property type="match status" value="1"/>
</dbReference>
<feature type="domain" description="FAD dependent oxidoreductase" evidence="6">
    <location>
        <begin position="11"/>
        <end position="401"/>
    </location>
</feature>
<sequence>MNTISYDAPYDVAVVGAGIVGLAVAREILARRPDARLVVIDKQTAVAQHQTGHNSGVIHSGIYYTPGSLKARLCVEGARLMYDYCDEHAIPYERCGKLVVALDEAELPRLDALEARARANGVSGLRRVTAAEIREIEPEARGLSALHSPETGIVDFAEVARTMERELRGKGVDFALGHEVTGVRRTGGQTVVECRDAVFRAGWAVLCAGLWSDRLAVSAGAPPNPRVLPFRGAYLRVAEGQAPLVRGMIYPVPDPDLPFLGVHVTKHIDGHVSLGPSAMLVGSREARAGWRASGRDALSTLAWPGTWKVGRRFWRTGVNELRMAASRRAFVAACSRYVPAVESMLLDDKGTSGVRAQAVGRDGSLIDDFVISETPGASHVRNAPSPAATSSLALARELVDRMEVASTAP</sequence>
<dbReference type="Gene3D" id="3.30.9.10">
    <property type="entry name" value="D-Amino Acid Oxidase, subunit A, domain 2"/>
    <property type="match status" value="1"/>
</dbReference>
<dbReference type="InterPro" id="IPR036188">
    <property type="entry name" value="FAD/NAD-bd_sf"/>
</dbReference>
<evidence type="ECO:0000313" key="8">
    <source>
        <dbReference type="Proteomes" id="UP000283644"/>
    </source>
</evidence>
<evidence type="ECO:0000256" key="2">
    <source>
        <dbReference type="ARBA" id="ARBA00022630"/>
    </source>
</evidence>
<dbReference type="Proteomes" id="UP000283644">
    <property type="component" value="Unassembled WGS sequence"/>
</dbReference>
<dbReference type="NCBIfam" id="NF008726">
    <property type="entry name" value="PRK11728.1"/>
    <property type="match status" value="1"/>
</dbReference>
<dbReference type="PANTHER" id="PTHR43104">
    <property type="entry name" value="L-2-HYDROXYGLUTARATE DEHYDROGENASE, MITOCHONDRIAL"/>
    <property type="match status" value="1"/>
</dbReference>
<dbReference type="OrthoDB" id="9801699at2"/>
<accession>A0A417XU69</accession>
<keyword evidence="3" id="KW-0274">FAD</keyword>
<dbReference type="GO" id="GO:0047545">
    <property type="term" value="F:(S)-2-hydroxyglutarate dehydrogenase activity"/>
    <property type="evidence" value="ECO:0007669"/>
    <property type="project" value="TreeGrafter"/>
</dbReference>
<evidence type="ECO:0000256" key="1">
    <source>
        <dbReference type="ARBA" id="ARBA00001974"/>
    </source>
</evidence>
<comment type="caution">
    <text evidence="7">The sequence shown here is derived from an EMBL/GenBank/DDBJ whole genome shotgun (WGS) entry which is preliminary data.</text>
</comment>
<dbReference type="SUPFAM" id="SSF51905">
    <property type="entry name" value="FAD/NAD(P)-binding domain"/>
    <property type="match status" value="1"/>
</dbReference>
<reference evidence="7 8" key="1">
    <citation type="submission" date="2018-09" db="EMBL/GenBank/DDBJ databases">
        <title>Genome sequencing of Nocardioides immobilis CCTCC AB 2017083 for comparison to Nocardioides silvaticus.</title>
        <authorList>
            <person name="Li C."/>
            <person name="Wang G."/>
        </authorList>
    </citation>
    <scope>NUCLEOTIDE SEQUENCE [LARGE SCALE GENOMIC DNA]</scope>
    <source>
        <strain evidence="7 8">CCTCC AB 2017083</strain>
    </source>
</reference>
<dbReference type="AlphaFoldDB" id="A0A417XU69"/>
<organism evidence="7 8">
    <name type="scientific">Nocardioides immobilis</name>
    <dbReference type="NCBI Taxonomy" id="2049295"/>
    <lineage>
        <taxon>Bacteria</taxon>
        <taxon>Bacillati</taxon>
        <taxon>Actinomycetota</taxon>
        <taxon>Actinomycetes</taxon>
        <taxon>Propionibacteriales</taxon>
        <taxon>Nocardioidaceae</taxon>
        <taxon>Nocardioides</taxon>
    </lineage>
</organism>
<dbReference type="EMBL" id="QXGH01000037">
    <property type="protein sequence ID" value="RHW24019.1"/>
    <property type="molecule type" value="Genomic_DNA"/>
</dbReference>
<comment type="similarity">
    <text evidence="5">Belongs to the L2HGDH family.</text>
</comment>
<dbReference type="Gene3D" id="3.50.50.60">
    <property type="entry name" value="FAD/NAD(P)-binding domain"/>
    <property type="match status" value="1"/>
</dbReference>
<dbReference type="InterPro" id="IPR006076">
    <property type="entry name" value="FAD-dep_OxRdtase"/>
</dbReference>
<evidence type="ECO:0000256" key="5">
    <source>
        <dbReference type="ARBA" id="ARBA00037941"/>
    </source>
</evidence>